<protein>
    <recommendedName>
        <fullName evidence="3">Cytoplasmic protein</fullName>
    </recommendedName>
</protein>
<dbReference type="EMBL" id="BMFR01000002">
    <property type="protein sequence ID" value="GGG66414.1"/>
    <property type="molecule type" value="Genomic_DNA"/>
</dbReference>
<dbReference type="InterPro" id="IPR021415">
    <property type="entry name" value="SAV0927-like"/>
</dbReference>
<accession>A0A917H3N2</accession>
<evidence type="ECO:0000313" key="2">
    <source>
        <dbReference type="Proteomes" id="UP000622860"/>
    </source>
</evidence>
<evidence type="ECO:0008006" key="3">
    <source>
        <dbReference type="Google" id="ProtNLM"/>
    </source>
</evidence>
<sequence length="84" mass="9962">MPHEFLQDRTVTKEVRYVSVMGNFKRYDFAFVEEGTKKLVIDLHKNRFAALDKDEIEKDGKIEHIFHVTEIEADELRGILREIL</sequence>
<comment type="caution">
    <text evidence="1">The sequence shown here is derived from an EMBL/GenBank/DDBJ whole genome shotgun (WGS) entry which is preliminary data.</text>
</comment>
<dbReference type="AlphaFoldDB" id="A0A917H3N2"/>
<dbReference type="Pfam" id="PF11256">
    <property type="entry name" value="SAV0927-like"/>
    <property type="match status" value="1"/>
</dbReference>
<name>A0A917H3N2_9BACI</name>
<dbReference type="RefSeq" id="WP_188454017.1">
    <property type="nucleotide sequence ID" value="NZ_BMFR01000002.1"/>
</dbReference>
<proteinExistence type="predicted"/>
<dbReference type="Proteomes" id="UP000622860">
    <property type="component" value="Unassembled WGS sequence"/>
</dbReference>
<reference evidence="1" key="2">
    <citation type="submission" date="2020-09" db="EMBL/GenBank/DDBJ databases">
        <authorList>
            <person name="Sun Q."/>
            <person name="Zhou Y."/>
        </authorList>
    </citation>
    <scope>NUCLEOTIDE SEQUENCE</scope>
    <source>
        <strain evidence="1">CGMCC 1.12754</strain>
    </source>
</reference>
<organism evidence="1 2">
    <name type="scientific">Virgibacillus oceani</name>
    <dbReference type="NCBI Taxonomy" id="1479511"/>
    <lineage>
        <taxon>Bacteria</taxon>
        <taxon>Bacillati</taxon>
        <taxon>Bacillota</taxon>
        <taxon>Bacilli</taxon>
        <taxon>Bacillales</taxon>
        <taxon>Bacillaceae</taxon>
        <taxon>Virgibacillus</taxon>
    </lineage>
</organism>
<gene>
    <name evidence="1" type="ORF">GCM10011398_07550</name>
</gene>
<evidence type="ECO:0000313" key="1">
    <source>
        <dbReference type="EMBL" id="GGG66414.1"/>
    </source>
</evidence>
<keyword evidence="2" id="KW-1185">Reference proteome</keyword>
<reference evidence="1" key="1">
    <citation type="journal article" date="2014" name="Int. J. Syst. Evol. Microbiol.">
        <title>Complete genome sequence of Corynebacterium casei LMG S-19264T (=DSM 44701T), isolated from a smear-ripened cheese.</title>
        <authorList>
            <consortium name="US DOE Joint Genome Institute (JGI-PGF)"/>
            <person name="Walter F."/>
            <person name="Albersmeier A."/>
            <person name="Kalinowski J."/>
            <person name="Ruckert C."/>
        </authorList>
    </citation>
    <scope>NUCLEOTIDE SEQUENCE</scope>
    <source>
        <strain evidence="1">CGMCC 1.12754</strain>
    </source>
</reference>